<comment type="cofactor">
    <cofactor evidence="1">
        <name>Cu(2+)</name>
        <dbReference type="ChEBI" id="CHEBI:29036"/>
    </cofactor>
</comment>
<dbReference type="Pfam" id="PF00264">
    <property type="entry name" value="Tyrosinase"/>
    <property type="match status" value="1"/>
</dbReference>
<comment type="catalytic activity">
    <reaction evidence="9">
        <text>2 L-dopa + O2 = 2 L-dopaquinone + 2 H2O</text>
        <dbReference type="Rhea" id="RHEA:34287"/>
        <dbReference type="ChEBI" id="CHEBI:15377"/>
        <dbReference type="ChEBI" id="CHEBI:15379"/>
        <dbReference type="ChEBI" id="CHEBI:57504"/>
        <dbReference type="ChEBI" id="CHEBI:57924"/>
        <dbReference type="EC" id="1.14.18.1"/>
    </reaction>
</comment>
<organism evidence="12 13">
    <name type="scientific">Patellaria atrata CBS 101060</name>
    <dbReference type="NCBI Taxonomy" id="1346257"/>
    <lineage>
        <taxon>Eukaryota</taxon>
        <taxon>Fungi</taxon>
        <taxon>Dikarya</taxon>
        <taxon>Ascomycota</taxon>
        <taxon>Pezizomycotina</taxon>
        <taxon>Dothideomycetes</taxon>
        <taxon>Dothideomycetes incertae sedis</taxon>
        <taxon>Patellariales</taxon>
        <taxon>Patellariaceae</taxon>
        <taxon>Patellaria</taxon>
    </lineage>
</organism>
<evidence type="ECO:0000256" key="1">
    <source>
        <dbReference type="ARBA" id="ARBA00001973"/>
    </source>
</evidence>
<evidence type="ECO:0000256" key="10">
    <source>
        <dbReference type="ARBA" id="ARBA00048881"/>
    </source>
</evidence>
<dbReference type="GO" id="GO:0004503">
    <property type="term" value="F:tyrosinase activity"/>
    <property type="evidence" value="ECO:0007669"/>
    <property type="project" value="UniProtKB-EC"/>
</dbReference>
<evidence type="ECO:0000256" key="2">
    <source>
        <dbReference type="ARBA" id="ARBA00009928"/>
    </source>
</evidence>
<dbReference type="Gene3D" id="1.10.1280.10">
    <property type="entry name" value="Di-copper center containing domain from catechol oxidase"/>
    <property type="match status" value="1"/>
</dbReference>
<evidence type="ECO:0000256" key="8">
    <source>
        <dbReference type="ARBA" id="ARBA00023101"/>
    </source>
</evidence>
<evidence type="ECO:0000256" key="3">
    <source>
        <dbReference type="ARBA" id="ARBA00011906"/>
    </source>
</evidence>
<evidence type="ECO:0000313" key="12">
    <source>
        <dbReference type="EMBL" id="KAF2839440.1"/>
    </source>
</evidence>
<keyword evidence="5" id="KW-0560">Oxidoreductase</keyword>
<protein>
    <recommendedName>
        <fullName evidence="3">tyrosinase</fullName>
        <ecNumber evidence="3">1.14.18.1</ecNumber>
    </recommendedName>
</protein>
<dbReference type="PRINTS" id="PR00092">
    <property type="entry name" value="TYROSINASE"/>
</dbReference>
<dbReference type="AlphaFoldDB" id="A0A9P4SB82"/>
<keyword evidence="6" id="KW-0186">Copper</keyword>
<dbReference type="OrthoDB" id="6132182at2759"/>
<evidence type="ECO:0000256" key="6">
    <source>
        <dbReference type="ARBA" id="ARBA00023008"/>
    </source>
</evidence>
<dbReference type="InterPro" id="IPR050316">
    <property type="entry name" value="Tyrosinase/Hemocyanin"/>
</dbReference>
<evidence type="ECO:0000256" key="4">
    <source>
        <dbReference type="ARBA" id="ARBA00022723"/>
    </source>
</evidence>
<keyword evidence="4" id="KW-0479">Metal-binding</keyword>
<name>A0A9P4SB82_9PEZI</name>
<dbReference type="EMBL" id="MU006095">
    <property type="protein sequence ID" value="KAF2839440.1"/>
    <property type="molecule type" value="Genomic_DNA"/>
</dbReference>
<keyword evidence="8" id="KW-0470">Melanin biosynthesis</keyword>
<dbReference type="SUPFAM" id="SSF48056">
    <property type="entry name" value="Di-copper centre-containing domain"/>
    <property type="match status" value="1"/>
</dbReference>
<dbReference type="InterPro" id="IPR002227">
    <property type="entry name" value="Tyrosinase_Cu-bd"/>
</dbReference>
<evidence type="ECO:0000256" key="9">
    <source>
        <dbReference type="ARBA" id="ARBA00048233"/>
    </source>
</evidence>
<reference evidence="12" key="1">
    <citation type="journal article" date="2020" name="Stud. Mycol.">
        <title>101 Dothideomycetes genomes: a test case for predicting lifestyles and emergence of pathogens.</title>
        <authorList>
            <person name="Haridas S."/>
            <person name="Albert R."/>
            <person name="Binder M."/>
            <person name="Bloem J."/>
            <person name="Labutti K."/>
            <person name="Salamov A."/>
            <person name="Andreopoulos B."/>
            <person name="Baker S."/>
            <person name="Barry K."/>
            <person name="Bills G."/>
            <person name="Bluhm B."/>
            <person name="Cannon C."/>
            <person name="Castanera R."/>
            <person name="Culley D."/>
            <person name="Daum C."/>
            <person name="Ezra D."/>
            <person name="Gonzalez J."/>
            <person name="Henrissat B."/>
            <person name="Kuo A."/>
            <person name="Liang C."/>
            <person name="Lipzen A."/>
            <person name="Lutzoni F."/>
            <person name="Magnuson J."/>
            <person name="Mondo S."/>
            <person name="Nolan M."/>
            <person name="Ohm R."/>
            <person name="Pangilinan J."/>
            <person name="Park H.-J."/>
            <person name="Ramirez L."/>
            <person name="Alfaro M."/>
            <person name="Sun H."/>
            <person name="Tritt A."/>
            <person name="Yoshinaga Y."/>
            <person name="Zwiers L.-H."/>
            <person name="Turgeon B."/>
            <person name="Goodwin S."/>
            <person name="Spatafora J."/>
            <person name="Crous P."/>
            <person name="Grigoriev I."/>
        </authorList>
    </citation>
    <scope>NUCLEOTIDE SEQUENCE</scope>
    <source>
        <strain evidence="12">CBS 101060</strain>
    </source>
</reference>
<accession>A0A9P4SB82</accession>
<evidence type="ECO:0000256" key="7">
    <source>
        <dbReference type="ARBA" id="ARBA00023033"/>
    </source>
</evidence>
<feature type="domain" description="Tyrosinase copper-binding" evidence="11">
    <location>
        <begin position="378"/>
        <end position="389"/>
    </location>
</feature>
<dbReference type="Proteomes" id="UP000799429">
    <property type="component" value="Unassembled WGS sequence"/>
</dbReference>
<gene>
    <name evidence="12" type="ORF">M501DRAFT_801010</name>
</gene>
<dbReference type="GO" id="GO:0046872">
    <property type="term" value="F:metal ion binding"/>
    <property type="evidence" value="ECO:0007669"/>
    <property type="project" value="UniProtKB-KW"/>
</dbReference>
<dbReference type="InterPro" id="IPR008922">
    <property type="entry name" value="Di-copper_centre_dom_sf"/>
</dbReference>
<dbReference type="PROSITE" id="PS00498">
    <property type="entry name" value="TYROSINASE_2"/>
    <property type="match status" value="1"/>
</dbReference>
<dbReference type="PANTHER" id="PTHR11474">
    <property type="entry name" value="TYROSINASE FAMILY MEMBER"/>
    <property type="match status" value="1"/>
</dbReference>
<comment type="similarity">
    <text evidence="2">Belongs to the tyrosinase family.</text>
</comment>
<evidence type="ECO:0000259" key="11">
    <source>
        <dbReference type="PROSITE" id="PS00498"/>
    </source>
</evidence>
<comment type="catalytic activity">
    <reaction evidence="10">
        <text>L-tyrosine + O2 = L-dopaquinone + H2O</text>
        <dbReference type="Rhea" id="RHEA:18117"/>
        <dbReference type="ChEBI" id="CHEBI:15377"/>
        <dbReference type="ChEBI" id="CHEBI:15379"/>
        <dbReference type="ChEBI" id="CHEBI:57924"/>
        <dbReference type="ChEBI" id="CHEBI:58315"/>
        <dbReference type="EC" id="1.14.18.1"/>
    </reaction>
</comment>
<dbReference type="PANTHER" id="PTHR11474:SF76">
    <property type="entry name" value="SHKT DOMAIN-CONTAINING PROTEIN"/>
    <property type="match status" value="1"/>
</dbReference>
<evidence type="ECO:0000313" key="13">
    <source>
        <dbReference type="Proteomes" id="UP000799429"/>
    </source>
</evidence>
<evidence type="ECO:0000256" key="5">
    <source>
        <dbReference type="ARBA" id="ARBA00023002"/>
    </source>
</evidence>
<dbReference type="Pfam" id="PF18132">
    <property type="entry name" value="Tyrosinase_C"/>
    <property type="match status" value="2"/>
</dbReference>
<dbReference type="InterPro" id="IPR041640">
    <property type="entry name" value="Tyrosinase_C"/>
</dbReference>
<dbReference type="EC" id="1.14.18.1" evidence="3"/>
<sequence>MGPSAKAANIARQHIQEGVVAGILNNGKKGYPRLEIDDFCQDYARLNLYLLAMSAIQDPNNDIKDLWSWFQIQGIHGVPWADWGGIGPEALYKDIKSRGHQVDITSIDGQDPREGDREVGYCTHGTILFPSWHRGYAAMIEQAIQAKMVEIASTFKRKGPNDLASRSRSAAIQFRQPYWDPFRARAGQAWNNTLQPGLSLILAVKRVKVTRPDLTEAEIDNPLYSYKFPGRDKFINARPALLPRIEGNEWAGLDIRTRETHRRPPDPNNPISSNNVAIQRRLEGSIGDSAGTLQWRDLMEKAYHTLMLDSPQQVPNAKNLYHRFATNDWERAEQIALGVTQLSPNGDPHSLEAWHNEMHGIIGGQGGTMGNPDTAGHDPIFIFHHANVDRHYALWQARYPKEWWGAAQAAATENNYTQLLGTYQTPQTPLIPFRRKPPTIGQNHAQKNTFWNTDDIRDHSTLGYQYNPIPTDMSPNERSREATRDININLAWYKARPTALDGPFVDPVPMDKVKAFLSWPPRIDDRTDQNPLWTPITATPGPLHPNRLPIRRQLRAEGSVGDSSVLLPVPAPEFAKLPDSDFEYIFPPSTISSAGYVKLWFFNFRCLRHTLGTSFTVYVFLGDFPTSSSEWSKAPNLVMPLFQIVRFNPAAFEATPDSGPATQSGAISPEDGTLKKLVPKVEKEKHSTCGNCARQQEDRRMLADTAPLTQSLLKYIRLGEAVPDADDIEQGDLPGVAVRSLESDDVVPFLKRNLHWRVVRSDGEEIPRDQLEEFKVFVTQRGLTLPKNNFDVPIYDPAELKWDVTDNRPGGLASGEHP</sequence>
<keyword evidence="13" id="KW-1185">Reference proteome</keyword>
<keyword evidence="7" id="KW-0503">Monooxygenase</keyword>
<comment type="caution">
    <text evidence="12">The sequence shown here is derived from an EMBL/GenBank/DDBJ whole genome shotgun (WGS) entry which is preliminary data.</text>
</comment>
<proteinExistence type="inferred from homology"/>
<dbReference type="GO" id="GO:0042438">
    <property type="term" value="P:melanin biosynthetic process"/>
    <property type="evidence" value="ECO:0007669"/>
    <property type="project" value="UniProtKB-KW"/>
</dbReference>